<reference evidence="1" key="2">
    <citation type="journal article" date="2015" name="Data Brief">
        <title>Shoot transcriptome of the giant reed, Arundo donax.</title>
        <authorList>
            <person name="Barrero R.A."/>
            <person name="Guerrero F.D."/>
            <person name="Moolhuijzen P."/>
            <person name="Goolsby J.A."/>
            <person name="Tidwell J."/>
            <person name="Bellgard S.E."/>
            <person name="Bellgard M.I."/>
        </authorList>
    </citation>
    <scope>NUCLEOTIDE SEQUENCE</scope>
    <source>
        <tissue evidence="1">Shoot tissue taken approximately 20 cm above the soil surface</tissue>
    </source>
</reference>
<name>A0A0A8XPQ4_ARUDO</name>
<accession>A0A0A8XPQ4</accession>
<proteinExistence type="predicted"/>
<evidence type="ECO:0000313" key="1">
    <source>
        <dbReference type="EMBL" id="JAD14520.1"/>
    </source>
</evidence>
<dbReference type="EMBL" id="GBRH01283375">
    <property type="protein sequence ID" value="JAD14520.1"/>
    <property type="molecule type" value="Transcribed_RNA"/>
</dbReference>
<protein>
    <submittedName>
        <fullName evidence="1">Uncharacterized protein</fullName>
    </submittedName>
</protein>
<reference evidence="1" key="1">
    <citation type="submission" date="2014-09" db="EMBL/GenBank/DDBJ databases">
        <authorList>
            <person name="Magalhaes I.L.F."/>
            <person name="Oliveira U."/>
            <person name="Santos F.R."/>
            <person name="Vidigal T.H.D.A."/>
            <person name="Brescovit A.D."/>
            <person name="Santos A.J."/>
        </authorList>
    </citation>
    <scope>NUCLEOTIDE SEQUENCE</scope>
    <source>
        <tissue evidence="1">Shoot tissue taken approximately 20 cm above the soil surface</tissue>
    </source>
</reference>
<dbReference type="AlphaFoldDB" id="A0A0A8XPQ4"/>
<sequence length="26" mass="3090">MRPNKNQQEIIYRLATYSECGLDKAF</sequence>
<organism evidence="1">
    <name type="scientific">Arundo donax</name>
    <name type="common">Giant reed</name>
    <name type="synonym">Donax arundinaceus</name>
    <dbReference type="NCBI Taxonomy" id="35708"/>
    <lineage>
        <taxon>Eukaryota</taxon>
        <taxon>Viridiplantae</taxon>
        <taxon>Streptophyta</taxon>
        <taxon>Embryophyta</taxon>
        <taxon>Tracheophyta</taxon>
        <taxon>Spermatophyta</taxon>
        <taxon>Magnoliopsida</taxon>
        <taxon>Liliopsida</taxon>
        <taxon>Poales</taxon>
        <taxon>Poaceae</taxon>
        <taxon>PACMAD clade</taxon>
        <taxon>Arundinoideae</taxon>
        <taxon>Arundineae</taxon>
        <taxon>Arundo</taxon>
    </lineage>
</organism>